<protein>
    <recommendedName>
        <fullName evidence="5">SMP-LTD domain-containing protein</fullName>
    </recommendedName>
</protein>
<dbReference type="GeneID" id="17258118"/>
<reference evidence="4" key="1">
    <citation type="journal article" date="2013" name="Nature">
        <title>Pan genome of the phytoplankton Emiliania underpins its global distribution.</title>
        <authorList>
            <person name="Read B.A."/>
            <person name="Kegel J."/>
            <person name="Klute M.J."/>
            <person name="Kuo A."/>
            <person name="Lefebvre S.C."/>
            <person name="Maumus F."/>
            <person name="Mayer C."/>
            <person name="Miller J."/>
            <person name="Monier A."/>
            <person name="Salamov A."/>
            <person name="Young J."/>
            <person name="Aguilar M."/>
            <person name="Claverie J.M."/>
            <person name="Frickenhaus S."/>
            <person name="Gonzalez K."/>
            <person name="Herman E.K."/>
            <person name="Lin Y.C."/>
            <person name="Napier J."/>
            <person name="Ogata H."/>
            <person name="Sarno A.F."/>
            <person name="Shmutz J."/>
            <person name="Schroeder D."/>
            <person name="de Vargas C."/>
            <person name="Verret F."/>
            <person name="von Dassow P."/>
            <person name="Valentin K."/>
            <person name="Van de Peer Y."/>
            <person name="Wheeler G."/>
            <person name="Dacks J.B."/>
            <person name="Delwiche C.F."/>
            <person name="Dyhrman S.T."/>
            <person name="Glockner G."/>
            <person name="John U."/>
            <person name="Richards T."/>
            <person name="Worden A.Z."/>
            <person name="Zhang X."/>
            <person name="Grigoriev I.V."/>
            <person name="Allen A.E."/>
            <person name="Bidle K."/>
            <person name="Borodovsky M."/>
            <person name="Bowler C."/>
            <person name="Brownlee C."/>
            <person name="Cock J.M."/>
            <person name="Elias M."/>
            <person name="Gladyshev V.N."/>
            <person name="Groth M."/>
            <person name="Guda C."/>
            <person name="Hadaegh A."/>
            <person name="Iglesias-Rodriguez M.D."/>
            <person name="Jenkins J."/>
            <person name="Jones B.M."/>
            <person name="Lawson T."/>
            <person name="Leese F."/>
            <person name="Lindquist E."/>
            <person name="Lobanov A."/>
            <person name="Lomsadze A."/>
            <person name="Malik S.B."/>
            <person name="Marsh M.E."/>
            <person name="Mackinder L."/>
            <person name="Mock T."/>
            <person name="Mueller-Roeber B."/>
            <person name="Pagarete A."/>
            <person name="Parker M."/>
            <person name="Probert I."/>
            <person name="Quesneville H."/>
            <person name="Raines C."/>
            <person name="Rensing S.A."/>
            <person name="Riano-Pachon D.M."/>
            <person name="Richier S."/>
            <person name="Rokitta S."/>
            <person name="Shiraiwa Y."/>
            <person name="Soanes D.M."/>
            <person name="van der Giezen M."/>
            <person name="Wahlund T.M."/>
            <person name="Williams B."/>
            <person name="Wilson W."/>
            <person name="Wolfe G."/>
            <person name="Wurch L.L."/>
        </authorList>
    </citation>
    <scope>NUCLEOTIDE SEQUENCE</scope>
</reference>
<organism evidence="3 4">
    <name type="scientific">Emiliania huxleyi (strain CCMP1516)</name>
    <dbReference type="NCBI Taxonomy" id="280463"/>
    <lineage>
        <taxon>Eukaryota</taxon>
        <taxon>Haptista</taxon>
        <taxon>Haptophyta</taxon>
        <taxon>Prymnesiophyceae</taxon>
        <taxon>Isochrysidales</taxon>
        <taxon>Noelaerhabdaceae</taxon>
        <taxon>Emiliania</taxon>
    </lineage>
</organism>
<evidence type="ECO:0000313" key="3">
    <source>
        <dbReference type="EnsemblProtists" id="EOD11971"/>
    </source>
</evidence>
<evidence type="ECO:0000256" key="2">
    <source>
        <dbReference type="SAM" id="SignalP"/>
    </source>
</evidence>
<accession>A0A0D3IL36</accession>
<dbReference type="PaxDb" id="2903-EOD11971"/>
<dbReference type="Proteomes" id="UP000013827">
    <property type="component" value="Unassembled WGS sequence"/>
</dbReference>
<evidence type="ECO:0000256" key="1">
    <source>
        <dbReference type="SAM" id="MobiDB-lite"/>
    </source>
</evidence>
<reference evidence="3" key="2">
    <citation type="submission" date="2024-10" db="UniProtKB">
        <authorList>
            <consortium name="EnsemblProtists"/>
        </authorList>
    </citation>
    <scope>IDENTIFICATION</scope>
</reference>
<evidence type="ECO:0000313" key="4">
    <source>
        <dbReference type="Proteomes" id="UP000013827"/>
    </source>
</evidence>
<evidence type="ECO:0008006" key="5">
    <source>
        <dbReference type="Google" id="ProtNLM"/>
    </source>
</evidence>
<proteinExistence type="predicted"/>
<dbReference type="RefSeq" id="XP_005764400.1">
    <property type="nucleotide sequence ID" value="XM_005764343.1"/>
</dbReference>
<feature type="compositionally biased region" description="Low complexity" evidence="1">
    <location>
        <begin position="260"/>
        <end position="270"/>
    </location>
</feature>
<dbReference type="EnsemblProtists" id="EOD11971">
    <property type="protein sequence ID" value="EOD11971"/>
    <property type="gene ID" value="EMIHUDRAFT_120229"/>
</dbReference>
<feature type="chain" id="PRO_5044291128" description="SMP-LTD domain-containing protein" evidence="2">
    <location>
        <begin position="20"/>
        <end position="467"/>
    </location>
</feature>
<name>A0A0D3IL36_EMIH1</name>
<dbReference type="AlphaFoldDB" id="A0A0D3IL36"/>
<dbReference type="HOGENOM" id="CLU_585863_0_0_1"/>
<feature type="region of interest" description="Disordered" evidence="1">
    <location>
        <begin position="244"/>
        <end position="270"/>
    </location>
</feature>
<dbReference type="KEGG" id="ehx:EMIHUDRAFT_120229"/>
<keyword evidence="4" id="KW-1185">Reference proteome</keyword>
<feature type="signal peptide" evidence="2">
    <location>
        <begin position="1"/>
        <end position="19"/>
    </location>
</feature>
<keyword evidence="2" id="KW-0732">Signal</keyword>
<sequence length="467" mass="46794">MRLVYVLLLVVASTTVGRAPPPPSAAGSLARALARSALDAWADGGAAGGSADIEWDSRLGRALLSLLRLLVSPAVRVAAEMAETMLPPGELVQAREPAASLARPHVSPQSSLSPLQGERLYAPARLAHADLNASELRVTGLRSLGDSTAISRCLVAVLTPLPPASGELTFTPVGARAVRAAADFETVNASMLVEALLTPLGLPGASVGTAGRLSASLEGVRLAVTFSVPPVSRRVALQALSLSGKEEGGGEEDAPPQAGPPAAECTAASEAGGGAAAAEGAAAAAAVDSRAKAKARKAASPLRLGVTAVEVRVGHVTAAVLDPEDEIGPPGLLWRALSSAFSEQLRGLVELHLSQVLRESLDELVSMADDFASAFILASSSRVMREPGSLAGAAPTVKRGDVESALSAAPPCDVPPPSAAASAAFCSAASIRFIAAVVIDTPRCPGVAGCGKASGAAAAATAPLHSL</sequence>